<accession>A0A3B0U8M5</accession>
<organism evidence="2">
    <name type="scientific">hydrothermal vent metagenome</name>
    <dbReference type="NCBI Taxonomy" id="652676"/>
    <lineage>
        <taxon>unclassified sequences</taxon>
        <taxon>metagenomes</taxon>
        <taxon>ecological metagenomes</taxon>
    </lineage>
</organism>
<dbReference type="AlphaFoldDB" id="A0A3B0U8M5"/>
<gene>
    <name evidence="2" type="ORF">MNBD_ALPHA12-491</name>
</gene>
<sequence>MCKLFIGADPLLWQSTTRSVRIEGLATSVRLETFFWKILTDIARRDGLTLGQILTRFYNESIEAGHDLDNFASFLR</sequence>
<evidence type="ECO:0000313" key="2">
    <source>
        <dbReference type="EMBL" id="VAW21827.1"/>
    </source>
</evidence>
<evidence type="ECO:0000259" key="1">
    <source>
        <dbReference type="Pfam" id="PF13467"/>
    </source>
</evidence>
<dbReference type="Gene3D" id="1.10.3990.20">
    <property type="entry name" value="protein bp1543"/>
    <property type="match status" value="1"/>
</dbReference>
<feature type="non-terminal residue" evidence="2">
    <location>
        <position position="76"/>
    </location>
</feature>
<protein>
    <recommendedName>
        <fullName evidence="1">Ribbon-helix-helix domain-containing protein</fullName>
    </recommendedName>
</protein>
<dbReference type="InterPro" id="IPR027373">
    <property type="entry name" value="RHH_dom"/>
</dbReference>
<dbReference type="Pfam" id="PF13467">
    <property type="entry name" value="RHH_4"/>
    <property type="match status" value="1"/>
</dbReference>
<reference evidence="2" key="1">
    <citation type="submission" date="2018-06" db="EMBL/GenBank/DDBJ databases">
        <authorList>
            <person name="Zhirakovskaya E."/>
        </authorList>
    </citation>
    <scope>NUCLEOTIDE SEQUENCE</scope>
</reference>
<feature type="domain" description="Ribbon-helix-helix" evidence="1">
    <location>
        <begin position="16"/>
        <end position="76"/>
    </location>
</feature>
<proteinExistence type="predicted"/>
<dbReference type="EMBL" id="UOEO01000186">
    <property type="protein sequence ID" value="VAW21827.1"/>
    <property type="molecule type" value="Genomic_DNA"/>
</dbReference>
<name>A0A3B0U8M5_9ZZZZ</name>
<dbReference type="InterPro" id="IPR038268">
    <property type="entry name" value="RHH_sf"/>
</dbReference>